<dbReference type="Proteomes" id="UP000653002">
    <property type="component" value="Unassembled WGS sequence"/>
</dbReference>
<dbReference type="AlphaFoldDB" id="A0A8I0HB86"/>
<proteinExistence type="predicted"/>
<sequence length="80" mass="9213">MKTVRFNNKIAALKRLKEAGIKDEKDLQAADLDILLSVPRISIEELKILSDMKKAVKKNQLLSYLLKEENTDGREDERDN</sequence>
<gene>
    <name evidence="1" type="ORF">GUH15_26395</name>
</gene>
<evidence type="ECO:0000313" key="1">
    <source>
        <dbReference type="EMBL" id="MBD4339512.1"/>
    </source>
</evidence>
<protein>
    <submittedName>
        <fullName evidence="1">Uncharacterized protein</fullName>
    </submittedName>
</protein>
<accession>A0A8I0HB86</accession>
<dbReference type="EMBL" id="JAABFR010002239">
    <property type="protein sequence ID" value="MBD4339512.1"/>
    <property type="molecule type" value="Genomic_DNA"/>
</dbReference>
<reference evidence="1" key="1">
    <citation type="submission" date="2020-01" db="EMBL/GenBank/DDBJ databases">
        <authorList>
            <person name="Richard D."/>
        </authorList>
    </citation>
    <scope>NUCLEOTIDE SEQUENCE</scope>
    <source>
        <strain evidence="1">JP541</strain>
    </source>
</reference>
<name>A0A8I0HB86_XANCI</name>
<evidence type="ECO:0000313" key="2">
    <source>
        <dbReference type="Proteomes" id="UP000653002"/>
    </source>
</evidence>
<organism evidence="1 2">
    <name type="scientific">Xanthomonas citri pv. citri</name>
    <dbReference type="NCBI Taxonomy" id="611301"/>
    <lineage>
        <taxon>Bacteria</taxon>
        <taxon>Pseudomonadati</taxon>
        <taxon>Pseudomonadota</taxon>
        <taxon>Gammaproteobacteria</taxon>
        <taxon>Lysobacterales</taxon>
        <taxon>Lysobacteraceae</taxon>
        <taxon>Xanthomonas</taxon>
    </lineage>
</organism>
<comment type="caution">
    <text evidence="1">The sequence shown here is derived from an EMBL/GenBank/DDBJ whole genome shotgun (WGS) entry which is preliminary data.</text>
</comment>